<gene>
    <name evidence="1" type="ORF">Rhe02_65290</name>
</gene>
<reference evidence="1" key="1">
    <citation type="submission" date="2021-01" db="EMBL/GenBank/DDBJ databases">
        <title>Whole genome shotgun sequence of Rhizocola hellebori NBRC 109834.</title>
        <authorList>
            <person name="Komaki H."/>
            <person name="Tamura T."/>
        </authorList>
    </citation>
    <scope>NUCLEOTIDE SEQUENCE</scope>
    <source>
        <strain evidence="1">NBRC 109834</strain>
    </source>
</reference>
<evidence type="ECO:0000313" key="2">
    <source>
        <dbReference type="Proteomes" id="UP000612899"/>
    </source>
</evidence>
<organism evidence="1 2">
    <name type="scientific">Rhizocola hellebori</name>
    <dbReference type="NCBI Taxonomy" id="1392758"/>
    <lineage>
        <taxon>Bacteria</taxon>
        <taxon>Bacillati</taxon>
        <taxon>Actinomycetota</taxon>
        <taxon>Actinomycetes</taxon>
        <taxon>Micromonosporales</taxon>
        <taxon>Micromonosporaceae</taxon>
        <taxon>Rhizocola</taxon>
    </lineage>
</organism>
<proteinExistence type="predicted"/>
<dbReference type="Gene3D" id="3.30.565.10">
    <property type="entry name" value="Histidine kinase-like ATPase, C-terminal domain"/>
    <property type="match status" value="1"/>
</dbReference>
<evidence type="ECO:0008006" key="3">
    <source>
        <dbReference type="Google" id="ProtNLM"/>
    </source>
</evidence>
<name>A0A8J3QEB5_9ACTN</name>
<comment type="caution">
    <text evidence="1">The sequence shown here is derived from an EMBL/GenBank/DDBJ whole genome shotgun (WGS) entry which is preliminary data.</text>
</comment>
<accession>A0A8J3QEB5</accession>
<dbReference type="Proteomes" id="UP000612899">
    <property type="component" value="Unassembled WGS sequence"/>
</dbReference>
<evidence type="ECO:0000313" key="1">
    <source>
        <dbReference type="EMBL" id="GIH08462.1"/>
    </source>
</evidence>
<dbReference type="InterPro" id="IPR036890">
    <property type="entry name" value="HATPase_C_sf"/>
</dbReference>
<dbReference type="EMBL" id="BONY01000050">
    <property type="protein sequence ID" value="GIH08462.1"/>
    <property type="molecule type" value="Genomic_DNA"/>
</dbReference>
<sequence length="585" mass="63441">MWPPNLFHAYGVAADAALHLDALSRNELTAVDDESADGFHTQVPYSYLWSALYGGGLLTPATVPALRILAGRVTDPDFGRDDETLREGVLHFIHEIARTVLTVDDVAGLRVLAAGRRTAGVQAWLDKFLAAPRPVFHWTVDDEPGRVLMAAAVVDCHDLLPEVYAAIEPLLHEPWPTRTRQQAAHAAARLVTHPDLAALRAPLLDYHERLAATVADPRHRASLVAGIGRLGGQPRAWLDDVHLGVRACAALAPALATDPVALKLLEAVSRAPRALHAAFGEGLASRTLDPYAAQVADTFCDRVGSFDELYESALATLPFDAIWLSAQDAGKRAACEPYLRVAFPNGLPESGRVTARQGNFAKAAFGRDELWADPDGSWLSSLRHLGLPTDRLRWRAAGHLPTLPTEDILTITWRSVARNRPEMYTGARRTDPVLPTRLVERAVEALVEAEAPEAYIVIADDHTFAMGSAGRLASYPVDVKSLWKGMKASSFPPIWVPGLPPPFGIVGFIDAYCAQVTINAWVDGTAYTQDFVDGIALTPPQEAGHAARTGYQATFHLDTVWLPRAARILDLAGAHKMIIDQRSAG</sequence>
<keyword evidence="2" id="KW-1185">Reference proteome</keyword>
<dbReference type="AlphaFoldDB" id="A0A8J3QEB5"/>
<protein>
    <recommendedName>
        <fullName evidence="3">DUF4132 domain-containing protein</fullName>
    </recommendedName>
</protein>